<protein>
    <submittedName>
        <fullName evidence="2">Uncharacterized protein</fullName>
    </submittedName>
</protein>
<comment type="caution">
    <text evidence="2">The sequence shown here is derived from an EMBL/GenBank/DDBJ whole genome shotgun (WGS) entry which is preliminary data.</text>
</comment>
<sequence length="243" mass="25604">MRQSLILGSILAAASSVLAAPMAQSAPYTNGTLDQSVAVLLDGKVDVKFSVIRNRISTGAENRSPVSTVEIKVGADALKQDIRCQVLDAAGIPIAATRTPNFDISFSDSKKGIWTFDPPAMIDVILCDPNLVGKGSDVNVTLGGNGGDSLNTLVNVVKSTSQTPVASGPFNTFLLNVGVNSNPALRCQIHDVHGMPIFGTRGENRVHTTFSDAKKGIWNLENGDVEVGEIICDPSFVADNRAL</sequence>
<keyword evidence="1" id="KW-0732">Signal</keyword>
<dbReference type="Proteomes" id="UP001271007">
    <property type="component" value="Unassembled WGS sequence"/>
</dbReference>
<accession>A0AAJ0G6L5</accession>
<reference evidence="2" key="1">
    <citation type="submission" date="2023-04" db="EMBL/GenBank/DDBJ databases">
        <title>Black Yeasts Isolated from many extreme environments.</title>
        <authorList>
            <person name="Coleine C."/>
            <person name="Stajich J.E."/>
            <person name="Selbmann L."/>
        </authorList>
    </citation>
    <scope>NUCLEOTIDE SEQUENCE</scope>
    <source>
        <strain evidence="2">CCFEE 5312</strain>
    </source>
</reference>
<name>A0AAJ0G6L5_9PEZI</name>
<evidence type="ECO:0000313" key="2">
    <source>
        <dbReference type="EMBL" id="KAK3045793.1"/>
    </source>
</evidence>
<organism evidence="2 3">
    <name type="scientific">Extremus antarcticus</name>
    <dbReference type="NCBI Taxonomy" id="702011"/>
    <lineage>
        <taxon>Eukaryota</taxon>
        <taxon>Fungi</taxon>
        <taxon>Dikarya</taxon>
        <taxon>Ascomycota</taxon>
        <taxon>Pezizomycotina</taxon>
        <taxon>Dothideomycetes</taxon>
        <taxon>Dothideomycetidae</taxon>
        <taxon>Mycosphaerellales</taxon>
        <taxon>Extremaceae</taxon>
        <taxon>Extremus</taxon>
    </lineage>
</organism>
<evidence type="ECO:0000256" key="1">
    <source>
        <dbReference type="SAM" id="SignalP"/>
    </source>
</evidence>
<dbReference type="EMBL" id="JAWDJX010000152">
    <property type="protein sequence ID" value="KAK3045793.1"/>
    <property type="molecule type" value="Genomic_DNA"/>
</dbReference>
<gene>
    <name evidence="2" type="ORF">LTR09_012669</name>
</gene>
<keyword evidence="3" id="KW-1185">Reference proteome</keyword>
<proteinExistence type="predicted"/>
<evidence type="ECO:0000313" key="3">
    <source>
        <dbReference type="Proteomes" id="UP001271007"/>
    </source>
</evidence>
<dbReference type="AlphaFoldDB" id="A0AAJ0G6L5"/>
<feature type="chain" id="PRO_5042579123" evidence="1">
    <location>
        <begin position="20"/>
        <end position="243"/>
    </location>
</feature>
<feature type="signal peptide" evidence="1">
    <location>
        <begin position="1"/>
        <end position="19"/>
    </location>
</feature>